<dbReference type="GeneID" id="27668741"/>
<dbReference type="RefSeq" id="XP_016592185.1">
    <property type="nucleotide sequence ID" value="XM_016733464.1"/>
</dbReference>
<gene>
    <name evidence="2" type="ORF">SPSK_06767</name>
</gene>
<reference evidence="2 3" key="2">
    <citation type="journal article" date="2015" name="Eukaryot. Cell">
        <title>Asexual propagation of a virulent clone complex in a human and feline outbreak of sporotrichosis.</title>
        <authorList>
            <person name="Teixeira Mde M."/>
            <person name="Rodrigues A.M."/>
            <person name="Tsui C.K."/>
            <person name="de Almeida L.G."/>
            <person name="Van Diepeningen A.D."/>
            <person name="van den Ende B.G."/>
            <person name="Fernandes G.F."/>
            <person name="Kano R."/>
            <person name="Hamelin R.C."/>
            <person name="Lopes-Bezerra L.M."/>
            <person name="Vasconcelos A.T."/>
            <person name="de Hoog S."/>
            <person name="de Camargo Z.P."/>
            <person name="Felipe M.S."/>
        </authorList>
    </citation>
    <scope>NUCLEOTIDE SEQUENCE [LARGE SCALE GENOMIC DNA]</scope>
    <source>
        <strain evidence="2 3">1099-18</strain>
    </source>
</reference>
<proteinExistence type="predicted"/>
<reference evidence="2 3" key="1">
    <citation type="journal article" date="2014" name="BMC Genomics">
        <title>Comparative genomics of the major fungal agents of human and animal Sporotrichosis: Sporothrix schenckii and Sporothrix brasiliensis.</title>
        <authorList>
            <person name="Teixeira M.M."/>
            <person name="de Almeida L.G."/>
            <person name="Kubitschek-Barreira P."/>
            <person name="Alves F.L."/>
            <person name="Kioshima E.S."/>
            <person name="Abadio A.K."/>
            <person name="Fernandes L."/>
            <person name="Derengowski L.S."/>
            <person name="Ferreira K.S."/>
            <person name="Souza R.C."/>
            <person name="Ruiz J.C."/>
            <person name="de Andrade N.C."/>
            <person name="Paes H.C."/>
            <person name="Nicola A.M."/>
            <person name="Albuquerque P."/>
            <person name="Gerber A.L."/>
            <person name="Martins V.P."/>
            <person name="Peconick L.D."/>
            <person name="Neto A.V."/>
            <person name="Chaucanez C.B."/>
            <person name="Silva P.A."/>
            <person name="Cunha O.L."/>
            <person name="de Oliveira F.F."/>
            <person name="dos Santos T.C."/>
            <person name="Barros A.L."/>
            <person name="Soares M.A."/>
            <person name="de Oliveira L.M."/>
            <person name="Marini M.M."/>
            <person name="Villalobos-Duno H."/>
            <person name="Cunha M.M."/>
            <person name="de Hoog S."/>
            <person name="da Silveira J.F."/>
            <person name="Henrissat B."/>
            <person name="Nino-Vega G.A."/>
            <person name="Cisalpino P.S."/>
            <person name="Mora-Montes H.M."/>
            <person name="Almeida S.R."/>
            <person name="Stajich J.E."/>
            <person name="Lopes-Bezerra L.M."/>
            <person name="Vasconcelos A.T."/>
            <person name="Felipe M.S."/>
        </authorList>
    </citation>
    <scope>NUCLEOTIDE SEQUENCE [LARGE SCALE GENOMIC DNA]</scope>
    <source>
        <strain evidence="2 3">1099-18</strain>
    </source>
</reference>
<dbReference type="Proteomes" id="UP000033710">
    <property type="component" value="Unassembled WGS sequence"/>
</dbReference>
<comment type="caution">
    <text evidence="2">The sequence shown here is derived from an EMBL/GenBank/DDBJ whole genome shotgun (WGS) entry which is preliminary data.</text>
</comment>
<accession>A0A0F2MKD1</accession>
<dbReference type="KEGG" id="ssck:SPSK_06767"/>
<dbReference type="VEuPathDB" id="FungiDB:SPSK_06767"/>
<feature type="region of interest" description="Disordered" evidence="1">
    <location>
        <begin position="67"/>
        <end position="107"/>
    </location>
</feature>
<evidence type="ECO:0000313" key="2">
    <source>
        <dbReference type="EMBL" id="KJR89509.1"/>
    </source>
</evidence>
<name>A0A0F2MKD1_SPOSC</name>
<sequence>MAPLVLHNVPDDELYIGADGVTRPFAVVGAADEYVEELLKALDSRSPVMIQKANHIFYLKCTGGDRHGYGDKQQPHTGHSAGHGHDHGQGRLAPAARVSSSSKASRQ</sequence>
<dbReference type="AlphaFoldDB" id="A0A0F2MKD1"/>
<feature type="compositionally biased region" description="Low complexity" evidence="1">
    <location>
        <begin position="93"/>
        <end position="107"/>
    </location>
</feature>
<dbReference type="EMBL" id="AXCR01000001">
    <property type="protein sequence ID" value="KJR89509.1"/>
    <property type="molecule type" value="Genomic_DNA"/>
</dbReference>
<protein>
    <submittedName>
        <fullName evidence="2">Uncharacterized protein</fullName>
    </submittedName>
</protein>
<organism evidence="2 3">
    <name type="scientific">Sporothrix schenckii 1099-18</name>
    <dbReference type="NCBI Taxonomy" id="1397361"/>
    <lineage>
        <taxon>Eukaryota</taxon>
        <taxon>Fungi</taxon>
        <taxon>Dikarya</taxon>
        <taxon>Ascomycota</taxon>
        <taxon>Pezizomycotina</taxon>
        <taxon>Sordariomycetes</taxon>
        <taxon>Sordariomycetidae</taxon>
        <taxon>Ophiostomatales</taxon>
        <taxon>Ophiostomataceae</taxon>
        <taxon>Sporothrix</taxon>
    </lineage>
</organism>
<dbReference type="OrthoDB" id="8033832at2759"/>
<evidence type="ECO:0000256" key="1">
    <source>
        <dbReference type="SAM" id="MobiDB-lite"/>
    </source>
</evidence>
<evidence type="ECO:0000313" key="3">
    <source>
        <dbReference type="Proteomes" id="UP000033710"/>
    </source>
</evidence>